<gene>
    <name evidence="2" type="ORF">O9K51_07262</name>
</gene>
<dbReference type="Proteomes" id="UP001163105">
    <property type="component" value="Unassembled WGS sequence"/>
</dbReference>
<proteinExistence type="predicted"/>
<feature type="compositionally biased region" description="Acidic residues" evidence="1">
    <location>
        <begin position="120"/>
        <end position="132"/>
    </location>
</feature>
<evidence type="ECO:0000256" key="1">
    <source>
        <dbReference type="SAM" id="MobiDB-lite"/>
    </source>
</evidence>
<evidence type="ECO:0000313" key="3">
    <source>
        <dbReference type="Proteomes" id="UP001163105"/>
    </source>
</evidence>
<name>A0AB34FJX1_9HYPO</name>
<comment type="caution">
    <text evidence="2">The sequence shown here is derived from an EMBL/GenBank/DDBJ whole genome shotgun (WGS) entry which is preliminary data.</text>
</comment>
<dbReference type="EMBL" id="JAQHRD010000006">
    <property type="protein sequence ID" value="KAJ6439377.1"/>
    <property type="molecule type" value="Genomic_DNA"/>
</dbReference>
<feature type="compositionally biased region" description="Low complexity" evidence="1">
    <location>
        <begin position="68"/>
        <end position="78"/>
    </location>
</feature>
<dbReference type="AlphaFoldDB" id="A0AB34FJX1"/>
<feature type="region of interest" description="Disordered" evidence="1">
    <location>
        <begin position="1"/>
        <end position="27"/>
    </location>
</feature>
<organism evidence="2 3">
    <name type="scientific">Purpureocillium lavendulum</name>
    <dbReference type="NCBI Taxonomy" id="1247861"/>
    <lineage>
        <taxon>Eukaryota</taxon>
        <taxon>Fungi</taxon>
        <taxon>Dikarya</taxon>
        <taxon>Ascomycota</taxon>
        <taxon>Pezizomycotina</taxon>
        <taxon>Sordariomycetes</taxon>
        <taxon>Hypocreomycetidae</taxon>
        <taxon>Hypocreales</taxon>
        <taxon>Ophiocordycipitaceae</taxon>
        <taxon>Purpureocillium</taxon>
    </lineage>
</organism>
<evidence type="ECO:0000313" key="2">
    <source>
        <dbReference type="EMBL" id="KAJ6439377.1"/>
    </source>
</evidence>
<sequence length="138" mass="14294">MSATASTVTEVDSAEGTATVEEASQVSDPCSLSSVVVPTSTLHVFETVTETVRETVLETTTQTATISAAAQETPVSVEESAEAEVAHHEQNTVTEGAHHQQEAKLPGTADRVVDGPEQVTADDNENEAEAEAATETAA</sequence>
<protein>
    <submittedName>
        <fullName evidence="2">Uncharacterized protein</fullName>
    </submittedName>
</protein>
<keyword evidence="3" id="KW-1185">Reference proteome</keyword>
<feature type="compositionally biased region" description="Polar residues" evidence="1">
    <location>
        <begin position="1"/>
        <end position="10"/>
    </location>
</feature>
<feature type="region of interest" description="Disordered" evidence="1">
    <location>
        <begin position="68"/>
        <end position="138"/>
    </location>
</feature>
<accession>A0AB34FJX1</accession>
<feature type="compositionally biased region" description="Basic and acidic residues" evidence="1">
    <location>
        <begin position="84"/>
        <end position="102"/>
    </location>
</feature>
<reference evidence="2" key="1">
    <citation type="submission" date="2023-01" db="EMBL/GenBank/DDBJ databases">
        <title>The growth and conidiation of Purpureocillium lavendulum are regulated by nitrogen source and histone H3K14 acetylation.</title>
        <authorList>
            <person name="Tang P."/>
            <person name="Han J."/>
            <person name="Zhang C."/>
            <person name="Tang P."/>
            <person name="Qi F."/>
            <person name="Zhang K."/>
            <person name="Liang L."/>
        </authorList>
    </citation>
    <scope>NUCLEOTIDE SEQUENCE</scope>
    <source>
        <strain evidence="2">YMF1.00683</strain>
    </source>
</reference>